<name>A0ABV7LFL3_9HYPH</name>
<keyword evidence="2" id="KW-1185">Reference proteome</keyword>
<dbReference type="EMBL" id="JBHRUV010000052">
    <property type="protein sequence ID" value="MFC3266732.1"/>
    <property type="molecule type" value="Genomic_DNA"/>
</dbReference>
<sequence>MRINCPYCGSRDLREFTFLGEACEAGDPFEAVYLRDNPMGRSRGWWFHDHGCRSWLLIERDNRTHEIFSVSLAREEAGR</sequence>
<dbReference type="InterPro" id="IPR006279">
    <property type="entry name" value="SoxD"/>
</dbReference>
<dbReference type="InterPro" id="IPR038561">
    <property type="entry name" value="SoxD_sf"/>
</dbReference>
<proteinExistence type="predicted"/>
<evidence type="ECO:0000313" key="2">
    <source>
        <dbReference type="Proteomes" id="UP001595536"/>
    </source>
</evidence>
<organism evidence="1 2">
    <name type="scientific">Camelimonas abortus</name>
    <dbReference type="NCBI Taxonomy" id="1017184"/>
    <lineage>
        <taxon>Bacteria</taxon>
        <taxon>Pseudomonadati</taxon>
        <taxon>Pseudomonadota</taxon>
        <taxon>Alphaproteobacteria</taxon>
        <taxon>Hyphomicrobiales</taxon>
        <taxon>Chelatococcaceae</taxon>
        <taxon>Camelimonas</taxon>
    </lineage>
</organism>
<dbReference type="RefSeq" id="WP_376828947.1">
    <property type="nucleotide sequence ID" value="NZ_JBHLWR010000004.1"/>
</dbReference>
<protein>
    <submittedName>
        <fullName evidence="1">Sarcosine oxidase subunit delta</fullName>
    </submittedName>
</protein>
<gene>
    <name evidence="1" type="ORF">ACFOEX_10250</name>
</gene>
<accession>A0ABV7LFL3</accession>
<evidence type="ECO:0000313" key="1">
    <source>
        <dbReference type="EMBL" id="MFC3266732.1"/>
    </source>
</evidence>
<dbReference type="Gene3D" id="3.30.2270.10">
    <property type="entry name" value="Folate-binding superfamily"/>
    <property type="match status" value="1"/>
</dbReference>
<reference evidence="2" key="1">
    <citation type="journal article" date="2019" name="Int. J. Syst. Evol. Microbiol.">
        <title>The Global Catalogue of Microorganisms (GCM) 10K type strain sequencing project: providing services to taxonomists for standard genome sequencing and annotation.</title>
        <authorList>
            <consortium name="The Broad Institute Genomics Platform"/>
            <consortium name="The Broad Institute Genome Sequencing Center for Infectious Disease"/>
            <person name="Wu L."/>
            <person name="Ma J."/>
        </authorList>
    </citation>
    <scope>NUCLEOTIDE SEQUENCE [LARGE SCALE GENOMIC DNA]</scope>
    <source>
        <strain evidence="2">CCM 7941</strain>
    </source>
</reference>
<dbReference type="Pfam" id="PF04267">
    <property type="entry name" value="SoxD"/>
    <property type="match status" value="1"/>
</dbReference>
<comment type="caution">
    <text evidence="1">The sequence shown here is derived from an EMBL/GenBank/DDBJ whole genome shotgun (WGS) entry which is preliminary data.</text>
</comment>
<dbReference type="Proteomes" id="UP001595536">
    <property type="component" value="Unassembled WGS sequence"/>
</dbReference>